<dbReference type="InterPro" id="IPR006595">
    <property type="entry name" value="CTLH_C"/>
</dbReference>
<dbReference type="Ensembl" id="ENSMAMT00000027995.2">
    <property type="protein sequence ID" value="ENSMAMP00000027284.2"/>
    <property type="gene ID" value="ENSMAMG00000018274.2"/>
</dbReference>
<dbReference type="Proteomes" id="UP000261640">
    <property type="component" value="Unplaced"/>
</dbReference>
<dbReference type="GeneTree" id="ENSGT00940000155007"/>
<name>A0A3Q3N4T3_9TELE</name>
<evidence type="ECO:0000256" key="2">
    <source>
        <dbReference type="ARBA" id="ARBA00022574"/>
    </source>
</evidence>
<protein>
    <recommendedName>
        <fullName evidence="8">WD40 repeat-containing protein SMU1</fullName>
    </recommendedName>
    <alternativeName>
        <fullName evidence="9">Smu-1 suppressor of mec-8 and unc-52 protein homolog</fullName>
    </alternativeName>
</protein>
<evidence type="ECO:0000256" key="9">
    <source>
        <dbReference type="ARBA" id="ARBA00031988"/>
    </source>
</evidence>
<dbReference type="Gene3D" id="2.130.10.10">
    <property type="entry name" value="YVTN repeat-like/Quinoprotein amine dehydrogenase"/>
    <property type="match status" value="1"/>
</dbReference>
<accession>A0A3Q3N4T3</accession>
<keyword evidence="3" id="KW-0507">mRNA processing</keyword>
<dbReference type="InterPro" id="IPR054532">
    <property type="entry name" value="TPL_SMU1_LisH-like"/>
</dbReference>
<keyword evidence="2 11" id="KW-0853">WD repeat</keyword>
<comment type="similarity">
    <text evidence="7">Belongs to the WD repeat SMU1 family.</text>
</comment>
<dbReference type="GO" id="GO:0016607">
    <property type="term" value="C:nuclear speck"/>
    <property type="evidence" value="ECO:0007669"/>
    <property type="project" value="UniProtKB-SubCell"/>
</dbReference>
<dbReference type="PROSITE" id="PS50294">
    <property type="entry name" value="WD_REPEATS_REGION"/>
    <property type="match status" value="5"/>
</dbReference>
<dbReference type="AlphaFoldDB" id="A0A3Q3N4T3"/>
<evidence type="ECO:0000256" key="8">
    <source>
        <dbReference type="ARBA" id="ARBA00026184"/>
    </source>
</evidence>
<gene>
    <name evidence="13" type="primary">SMU1</name>
</gene>
<dbReference type="PRINTS" id="PR00320">
    <property type="entry name" value="GPROTEINBRPT"/>
</dbReference>
<sequence length="513" mass="58107">MSLHESNYPSLLCSVIRLIMQYLKENNLYRTLTTLQEETTVSLNTVESIDSFIADINNGHWDSVLLAIESLKLPDNTLIDLYEQVVMELIEMREVGAARSLLRQTDPMIMLKQTQPDRYLHLENLLTCSYFDPREAYPKGSSKEKRRRAIAEAMVREVSVVPPSRLMGLLEQSMRIQQFSSHLSPDMTIDTSGNKERHGDKECFPTQLYRHIKFGRRSHVECARFSPDGKYLITGSVDGFIEVWNFNTGKISKDLKYQAQDSFMMMDDAVLCMCFSKDSDLLTTGAQNGKIKVWKIQSGLCLRRFEHAHSKGVTCLSFNKDSNQILSASFDQTIRIHELRSGKTLKELNGHSSFVNDAAFTQDGFHIISASSDGTVKIWNAKTCGCVHTFKPLSRTSEVPVNNVIPLPLNPEHFVVCNHSNTVVIMSMKGQVRTFSSDRKEGASFVCCTLSPRGEWIYCVGEDLVLYCFSSTTGRLEKTLTVHEKDVIGITHHPHENLIATFSEDGLLRLWKP</sequence>
<dbReference type="GO" id="GO:0000398">
    <property type="term" value="P:mRNA splicing, via spliceosome"/>
    <property type="evidence" value="ECO:0007669"/>
    <property type="project" value="InterPro"/>
</dbReference>
<dbReference type="PROSITE" id="PS50897">
    <property type="entry name" value="CTLH"/>
    <property type="match status" value="1"/>
</dbReference>
<evidence type="ECO:0000256" key="1">
    <source>
        <dbReference type="ARBA" id="ARBA00004324"/>
    </source>
</evidence>
<dbReference type="SMART" id="SM00668">
    <property type="entry name" value="CTLH"/>
    <property type="match status" value="1"/>
</dbReference>
<dbReference type="InterPro" id="IPR020472">
    <property type="entry name" value="WD40_PAC1"/>
</dbReference>
<organism evidence="13 14">
    <name type="scientific">Mastacembelus armatus</name>
    <name type="common">zig-zag eel</name>
    <dbReference type="NCBI Taxonomy" id="205130"/>
    <lineage>
        <taxon>Eukaryota</taxon>
        <taxon>Metazoa</taxon>
        <taxon>Chordata</taxon>
        <taxon>Craniata</taxon>
        <taxon>Vertebrata</taxon>
        <taxon>Euteleostomi</taxon>
        <taxon>Actinopterygii</taxon>
        <taxon>Neopterygii</taxon>
        <taxon>Teleostei</taxon>
        <taxon>Neoteleostei</taxon>
        <taxon>Acanthomorphata</taxon>
        <taxon>Anabantaria</taxon>
        <taxon>Synbranchiformes</taxon>
        <taxon>Mastacembelidae</taxon>
        <taxon>Mastacembelus</taxon>
    </lineage>
</organism>
<evidence type="ECO:0000313" key="13">
    <source>
        <dbReference type="Ensembl" id="ENSMAMP00000027284.2"/>
    </source>
</evidence>
<dbReference type="PANTHER" id="PTHR22848">
    <property type="entry name" value="WD40 REPEAT PROTEIN"/>
    <property type="match status" value="1"/>
</dbReference>
<comment type="subcellular location">
    <subcellularLocation>
        <location evidence="1">Nucleus speckle</location>
    </subcellularLocation>
</comment>
<feature type="repeat" description="WD" evidence="11">
    <location>
        <begin position="306"/>
        <end position="347"/>
    </location>
</feature>
<dbReference type="PROSITE" id="PS00678">
    <property type="entry name" value="WD_REPEATS_1"/>
    <property type="match status" value="2"/>
</dbReference>
<feature type="repeat" description="WD" evidence="11">
    <location>
        <begin position="348"/>
        <end position="389"/>
    </location>
</feature>
<dbReference type="FunFam" id="2.130.10.10:FF:000140">
    <property type="entry name" value="SMU1, DNA replication regulator and spliceosomal factor"/>
    <property type="match status" value="1"/>
</dbReference>
<comment type="subunit">
    <text evidence="10">Component of the spliceosome B complex. Interacts with IK.</text>
</comment>
<dbReference type="InterPro" id="IPR045184">
    <property type="entry name" value="SMU1"/>
</dbReference>
<reference evidence="13" key="2">
    <citation type="submission" date="2025-09" db="UniProtKB">
        <authorList>
            <consortium name="Ensembl"/>
        </authorList>
    </citation>
    <scope>IDENTIFICATION</scope>
</reference>
<evidence type="ECO:0000256" key="7">
    <source>
        <dbReference type="ARBA" id="ARBA00025801"/>
    </source>
</evidence>
<evidence type="ECO:0000256" key="3">
    <source>
        <dbReference type="ARBA" id="ARBA00022664"/>
    </source>
</evidence>
<dbReference type="InterPro" id="IPR001680">
    <property type="entry name" value="WD40_rpt"/>
</dbReference>
<dbReference type="SMART" id="SM00667">
    <property type="entry name" value="LisH"/>
    <property type="match status" value="1"/>
</dbReference>
<dbReference type="SMART" id="SM00320">
    <property type="entry name" value="WD40"/>
    <property type="match status" value="7"/>
</dbReference>
<dbReference type="PROSITE" id="PS50082">
    <property type="entry name" value="WD_REPEATS_2"/>
    <property type="match status" value="5"/>
</dbReference>
<feature type="domain" description="CTLH" evidence="12">
    <location>
        <begin position="45"/>
        <end position="97"/>
    </location>
</feature>
<evidence type="ECO:0000259" key="12">
    <source>
        <dbReference type="PROSITE" id="PS50897"/>
    </source>
</evidence>
<proteinExistence type="inferred from homology"/>
<dbReference type="SUPFAM" id="SSF50978">
    <property type="entry name" value="WD40 repeat-like"/>
    <property type="match status" value="1"/>
</dbReference>
<reference evidence="13" key="1">
    <citation type="submission" date="2025-08" db="UniProtKB">
        <authorList>
            <consortium name="Ensembl"/>
        </authorList>
    </citation>
    <scope>IDENTIFICATION</scope>
</reference>
<dbReference type="Pfam" id="PF00400">
    <property type="entry name" value="WD40"/>
    <property type="match status" value="5"/>
</dbReference>
<dbReference type="Pfam" id="PF17814">
    <property type="entry name" value="LisH_TPL"/>
    <property type="match status" value="1"/>
</dbReference>
<evidence type="ECO:0000256" key="10">
    <source>
        <dbReference type="ARBA" id="ARBA00046364"/>
    </source>
</evidence>
<feature type="repeat" description="WD" evidence="11">
    <location>
        <begin position="480"/>
        <end position="513"/>
    </location>
</feature>
<dbReference type="STRING" id="205130.ENSMAMP00000027284"/>
<evidence type="ECO:0000256" key="5">
    <source>
        <dbReference type="ARBA" id="ARBA00023187"/>
    </source>
</evidence>
<dbReference type="InterPro" id="IPR019775">
    <property type="entry name" value="WD40_repeat_CS"/>
</dbReference>
<feature type="repeat" description="WD" evidence="11">
    <location>
        <begin position="263"/>
        <end position="304"/>
    </location>
</feature>
<dbReference type="InterPro" id="IPR036322">
    <property type="entry name" value="WD40_repeat_dom_sf"/>
</dbReference>
<evidence type="ECO:0000313" key="14">
    <source>
        <dbReference type="Proteomes" id="UP000261640"/>
    </source>
</evidence>
<evidence type="ECO:0000256" key="11">
    <source>
        <dbReference type="PROSITE-ProRule" id="PRU00221"/>
    </source>
</evidence>
<keyword evidence="4" id="KW-0677">Repeat</keyword>
<dbReference type="CDD" id="cd00200">
    <property type="entry name" value="WD40"/>
    <property type="match status" value="1"/>
</dbReference>
<evidence type="ECO:0000256" key="6">
    <source>
        <dbReference type="ARBA" id="ARBA00023242"/>
    </source>
</evidence>
<dbReference type="InParanoid" id="A0A3Q3N4T3"/>
<evidence type="ECO:0000256" key="4">
    <source>
        <dbReference type="ARBA" id="ARBA00022737"/>
    </source>
</evidence>
<dbReference type="InterPro" id="IPR006594">
    <property type="entry name" value="LisH"/>
</dbReference>
<feature type="repeat" description="WD" evidence="11">
    <location>
        <begin position="213"/>
        <end position="254"/>
    </location>
</feature>
<keyword evidence="6" id="KW-0539">Nucleus</keyword>
<dbReference type="PROSITE" id="PS50896">
    <property type="entry name" value="LISH"/>
    <property type="match status" value="1"/>
</dbReference>
<keyword evidence="5" id="KW-0508">mRNA splicing</keyword>
<keyword evidence="14" id="KW-1185">Reference proteome</keyword>
<dbReference type="InterPro" id="IPR015943">
    <property type="entry name" value="WD40/YVTN_repeat-like_dom_sf"/>
</dbReference>